<dbReference type="SUPFAM" id="SSF51695">
    <property type="entry name" value="PLC-like phosphodiesterases"/>
    <property type="match status" value="1"/>
</dbReference>
<dbReference type="Gene3D" id="3.20.20.190">
    <property type="entry name" value="Phosphatidylinositol (PI) phosphodiesterase"/>
    <property type="match status" value="1"/>
</dbReference>
<evidence type="ECO:0000259" key="1">
    <source>
        <dbReference type="PROSITE" id="PS51704"/>
    </source>
</evidence>
<proteinExistence type="predicted"/>
<dbReference type="Pfam" id="PF03009">
    <property type="entry name" value="GDPD"/>
    <property type="match status" value="1"/>
</dbReference>
<reference evidence="3" key="1">
    <citation type="submission" date="2016-10" db="EMBL/GenBank/DDBJ databases">
        <authorList>
            <person name="Varghese N."/>
            <person name="Submissions S."/>
        </authorList>
    </citation>
    <scope>NUCLEOTIDE SEQUENCE [LARGE SCALE GENOMIC DNA]</scope>
    <source>
        <strain evidence="3">CGMCC 1.11012</strain>
    </source>
</reference>
<dbReference type="PANTHER" id="PTHR46211">
    <property type="entry name" value="GLYCEROPHOSPHORYL DIESTER PHOSPHODIESTERASE"/>
    <property type="match status" value="1"/>
</dbReference>
<dbReference type="EMBL" id="FNDX01000017">
    <property type="protein sequence ID" value="SDJ45465.1"/>
    <property type="molecule type" value="Genomic_DNA"/>
</dbReference>
<dbReference type="RefSeq" id="WP_090715547.1">
    <property type="nucleotide sequence ID" value="NZ_CBCSKY010000024.1"/>
</dbReference>
<dbReference type="Proteomes" id="UP000199050">
    <property type="component" value="Unassembled WGS sequence"/>
</dbReference>
<dbReference type="AlphaFoldDB" id="A0A1G8TX30"/>
<evidence type="ECO:0000313" key="2">
    <source>
        <dbReference type="EMBL" id="SDJ45465.1"/>
    </source>
</evidence>
<protein>
    <submittedName>
        <fullName evidence="2">Glycerophosphoryl diester phosphodiesterase</fullName>
    </submittedName>
</protein>
<dbReference type="PROSITE" id="PS51704">
    <property type="entry name" value="GP_PDE"/>
    <property type="match status" value="1"/>
</dbReference>
<dbReference type="STRING" id="1174501.SAMN05216192_11791"/>
<dbReference type="GO" id="GO:0008081">
    <property type="term" value="F:phosphoric diester hydrolase activity"/>
    <property type="evidence" value="ECO:0007669"/>
    <property type="project" value="InterPro"/>
</dbReference>
<organism evidence="2 3">
    <name type="scientific">Paenibacillus typhae</name>
    <dbReference type="NCBI Taxonomy" id="1174501"/>
    <lineage>
        <taxon>Bacteria</taxon>
        <taxon>Bacillati</taxon>
        <taxon>Bacillota</taxon>
        <taxon>Bacilli</taxon>
        <taxon>Bacillales</taxon>
        <taxon>Paenibacillaceae</taxon>
        <taxon>Paenibacillus</taxon>
    </lineage>
</organism>
<dbReference type="InterPro" id="IPR017946">
    <property type="entry name" value="PLC-like_Pdiesterase_TIM-brl"/>
</dbReference>
<dbReference type="OrthoDB" id="384721at2"/>
<dbReference type="GO" id="GO:0006629">
    <property type="term" value="P:lipid metabolic process"/>
    <property type="evidence" value="ECO:0007669"/>
    <property type="project" value="InterPro"/>
</dbReference>
<name>A0A1G8TX30_9BACL</name>
<evidence type="ECO:0000313" key="3">
    <source>
        <dbReference type="Proteomes" id="UP000199050"/>
    </source>
</evidence>
<feature type="domain" description="GP-PDE" evidence="1">
    <location>
        <begin position="4"/>
        <end position="240"/>
    </location>
</feature>
<dbReference type="CDD" id="cd08563">
    <property type="entry name" value="GDPD_TtGDE_like"/>
    <property type="match status" value="1"/>
</dbReference>
<gene>
    <name evidence="2" type="ORF">SAMN05216192_11791</name>
</gene>
<sequence length="249" mass="27183">MNSIINFAHRGASAVCPENTMAAFRRGLELGATGIETDVQMSLDGGLVIIHDEHLRRTTGADGLVKDKTLSELLELDAGSWFGPAFAGERLPVLEELLDLLKDRDTVLNIELKNGVFLYPGMEEKIIAAVRDYGMSDRVVLSSFNHYSLAYCKSLAPEIRTGILYSEGLYRPWDYAASLNADALHAYHPAVLPEFVAEAAAQGKVYHPWTVNDREVMKSLIAAGVAGIITDYPDVLAGLLADRQGECCL</sequence>
<dbReference type="PANTHER" id="PTHR46211:SF1">
    <property type="entry name" value="GLYCEROPHOSPHODIESTER PHOSPHODIESTERASE, CYTOPLASMIC"/>
    <property type="match status" value="1"/>
</dbReference>
<keyword evidence="3" id="KW-1185">Reference proteome</keyword>
<dbReference type="InterPro" id="IPR030395">
    <property type="entry name" value="GP_PDE_dom"/>
</dbReference>
<accession>A0A1G8TX30</accession>